<organism evidence="3 4">
    <name type="scientific">Allacma fusca</name>
    <dbReference type="NCBI Taxonomy" id="39272"/>
    <lineage>
        <taxon>Eukaryota</taxon>
        <taxon>Metazoa</taxon>
        <taxon>Ecdysozoa</taxon>
        <taxon>Arthropoda</taxon>
        <taxon>Hexapoda</taxon>
        <taxon>Collembola</taxon>
        <taxon>Symphypleona</taxon>
        <taxon>Sminthuridae</taxon>
        <taxon>Allacma</taxon>
    </lineage>
</organism>
<dbReference type="OrthoDB" id="10645067at2759"/>
<dbReference type="AlphaFoldDB" id="A0A8J2Q4W5"/>
<evidence type="ECO:0000313" key="3">
    <source>
        <dbReference type="EMBL" id="CAG7833836.1"/>
    </source>
</evidence>
<proteinExistence type="predicted"/>
<evidence type="ECO:0000256" key="1">
    <source>
        <dbReference type="SAM" id="MobiDB-lite"/>
    </source>
</evidence>
<dbReference type="PROSITE" id="PS50197">
    <property type="entry name" value="BEACH"/>
    <property type="match status" value="1"/>
</dbReference>
<dbReference type="Proteomes" id="UP000708208">
    <property type="component" value="Unassembled WGS sequence"/>
</dbReference>
<dbReference type="EMBL" id="CAJVCH010570036">
    <property type="protein sequence ID" value="CAG7833836.1"/>
    <property type="molecule type" value="Genomic_DNA"/>
</dbReference>
<dbReference type="InterPro" id="IPR000409">
    <property type="entry name" value="BEACH_dom"/>
</dbReference>
<feature type="region of interest" description="Disordered" evidence="1">
    <location>
        <begin position="1"/>
        <end position="24"/>
    </location>
</feature>
<comment type="caution">
    <text evidence="3">The sequence shown here is derived from an EMBL/GenBank/DDBJ whole genome shotgun (WGS) entry which is preliminary data.</text>
</comment>
<sequence length="204" mass="24985">MAKAVDDIPASANPLKRFHVSQTADQLPDVRIRNAIYREELERQIQEKRDRERRQREFEAEEEERLEKRIQAEREKVRREMMEETERRKLQQEETRRRQAVIAKRLEEIQQAAQRKKQEEAEKRKRYYLEHLYNPTSRSTSITEYYRTRPWNSRDYVHQALNLSLEEIYRNAPLHLLADVYKKLEYEKAKMREIIRSRIANAED</sequence>
<protein>
    <recommendedName>
        <fullName evidence="2">BEACH domain-containing protein</fullName>
    </recommendedName>
</protein>
<feature type="region of interest" description="Disordered" evidence="1">
    <location>
        <begin position="43"/>
        <end position="65"/>
    </location>
</feature>
<accession>A0A8J2Q4W5</accession>
<keyword evidence="4" id="KW-1185">Reference proteome</keyword>
<name>A0A8J2Q4W5_9HEXA</name>
<evidence type="ECO:0000259" key="2">
    <source>
        <dbReference type="PROSITE" id="PS50197"/>
    </source>
</evidence>
<reference evidence="3" key="1">
    <citation type="submission" date="2021-06" db="EMBL/GenBank/DDBJ databases">
        <authorList>
            <person name="Hodson N. C."/>
            <person name="Mongue J. A."/>
            <person name="Jaron S. K."/>
        </authorList>
    </citation>
    <scope>NUCLEOTIDE SEQUENCE</scope>
</reference>
<feature type="domain" description="BEACH" evidence="2">
    <location>
        <begin position="103"/>
        <end position="204"/>
    </location>
</feature>
<feature type="compositionally biased region" description="Basic and acidic residues" evidence="1">
    <location>
        <begin position="43"/>
        <end position="58"/>
    </location>
</feature>
<gene>
    <name evidence="3" type="ORF">AFUS01_LOCUS43412</name>
</gene>
<evidence type="ECO:0000313" key="4">
    <source>
        <dbReference type="Proteomes" id="UP000708208"/>
    </source>
</evidence>